<keyword evidence="3" id="KW-1185">Reference proteome</keyword>
<dbReference type="Proteomes" id="UP001519331">
    <property type="component" value="Unassembled WGS sequence"/>
</dbReference>
<gene>
    <name evidence="2" type="ORF">JOF45_000420</name>
</gene>
<proteinExistence type="predicted"/>
<accession>A0ABS4SYX6</accession>
<protein>
    <submittedName>
        <fullName evidence="2">Uncharacterized protein</fullName>
    </submittedName>
</protein>
<name>A0ABS4SYX6_9MICC</name>
<feature type="compositionally biased region" description="Polar residues" evidence="1">
    <location>
        <begin position="49"/>
        <end position="61"/>
    </location>
</feature>
<comment type="caution">
    <text evidence="2">The sequence shown here is derived from an EMBL/GenBank/DDBJ whole genome shotgun (WGS) entry which is preliminary data.</text>
</comment>
<feature type="region of interest" description="Disordered" evidence="1">
    <location>
        <begin position="39"/>
        <end position="68"/>
    </location>
</feature>
<reference evidence="2 3" key="1">
    <citation type="submission" date="2021-03" db="EMBL/GenBank/DDBJ databases">
        <title>Sequencing the genomes of 1000 actinobacteria strains.</title>
        <authorList>
            <person name="Klenk H.-P."/>
        </authorList>
    </citation>
    <scope>NUCLEOTIDE SEQUENCE [LARGE SCALE GENOMIC DNA]</scope>
    <source>
        <strain evidence="2 3">DSM 12544</strain>
    </source>
</reference>
<evidence type="ECO:0000313" key="2">
    <source>
        <dbReference type="EMBL" id="MBP2317401.1"/>
    </source>
</evidence>
<sequence length="68" mass="7581">MVSKKNDGKVRAVDKNGRKVWVPAAWLDVKKFGFRVPPSQRKAKRNKPTTHTTALVVTDSATDSKEDS</sequence>
<evidence type="ECO:0000313" key="3">
    <source>
        <dbReference type="Proteomes" id="UP001519331"/>
    </source>
</evidence>
<dbReference type="EMBL" id="JAGINX010000001">
    <property type="protein sequence ID" value="MBP2317401.1"/>
    <property type="molecule type" value="Genomic_DNA"/>
</dbReference>
<organism evidence="2 3">
    <name type="scientific">Nesterenkonia lacusekhoensis</name>
    <dbReference type="NCBI Taxonomy" id="150832"/>
    <lineage>
        <taxon>Bacteria</taxon>
        <taxon>Bacillati</taxon>
        <taxon>Actinomycetota</taxon>
        <taxon>Actinomycetes</taxon>
        <taxon>Micrococcales</taxon>
        <taxon>Micrococcaceae</taxon>
        <taxon>Nesterenkonia</taxon>
    </lineage>
</organism>
<evidence type="ECO:0000256" key="1">
    <source>
        <dbReference type="SAM" id="MobiDB-lite"/>
    </source>
</evidence>